<evidence type="ECO:0000313" key="3">
    <source>
        <dbReference type="Proteomes" id="UP000054018"/>
    </source>
</evidence>
<sequence>MSQRCQHCDFYFASTCRFVDPYTGAKSSMQLGVTANGEGCRVASRLRREAVVALPKEVGGPVICIGQLRRFAREHEREAGGCGATEETNGGGLDVEGANDDAEDTSVNTPNQPVPIRRVDDSEGIAEVVRRGMLWVMQVSEYWPISRPSLLTEPEMRAVLSGSIALPFVGQYSPLDMASISEDDSKRKGRRGGSLTLRVLALPSSSVVRCQTSGCSCPHLIMCVQHWKAWGHSVRLG</sequence>
<dbReference type="EMBL" id="KN833688">
    <property type="protein sequence ID" value="KIK29777.1"/>
    <property type="molecule type" value="Genomic_DNA"/>
</dbReference>
<name>A0A0D0A5Q5_9AGAM</name>
<dbReference type="HOGENOM" id="CLU_1171028_0_0_1"/>
<evidence type="ECO:0000313" key="2">
    <source>
        <dbReference type="EMBL" id="KIK29777.1"/>
    </source>
</evidence>
<evidence type="ECO:0000256" key="1">
    <source>
        <dbReference type="SAM" id="MobiDB-lite"/>
    </source>
</evidence>
<dbReference type="STRING" id="765257.A0A0D0A5Q5"/>
<reference evidence="2 3" key="1">
    <citation type="submission" date="2014-04" db="EMBL/GenBank/DDBJ databases">
        <authorList>
            <consortium name="DOE Joint Genome Institute"/>
            <person name="Kuo A."/>
            <person name="Kohler A."/>
            <person name="Costa M.D."/>
            <person name="Nagy L.G."/>
            <person name="Floudas D."/>
            <person name="Copeland A."/>
            <person name="Barry K.W."/>
            <person name="Cichocki N."/>
            <person name="Veneault-Fourrey C."/>
            <person name="LaButti K."/>
            <person name="Lindquist E.A."/>
            <person name="Lipzen A."/>
            <person name="Lundell T."/>
            <person name="Morin E."/>
            <person name="Murat C."/>
            <person name="Sun H."/>
            <person name="Tunlid A."/>
            <person name="Henrissat B."/>
            <person name="Grigoriev I.V."/>
            <person name="Hibbett D.S."/>
            <person name="Martin F."/>
            <person name="Nordberg H.P."/>
            <person name="Cantor M.N."/>
            <person name="Hua S.X."/>
        </authorList>
    </citation>
    <scope>NUCLEOTIDE SEQUENCE [LARGE SCALE GENOMIC DNA]</scope>
    <source>
        <strain evidence="2 3">441</strain>
    </source>
</reference>
<accession>A0A0D0A5Q5</accession>
<gene>
    <name evidence="2" type="ORF">PISMIDRAFT_671719</name>
</gene>
<dbReference type="Proteomes" id="UP000054018">
    <property type="component" value="Unassembled WGS sequence"/>
</dbReference>
<dbReference type="AlphaFoldDB" id="A0A0D0A5Q5"/>
<keyword evidence="3" id="KW-1185">Reference proteome</keyword>
<proteinExistence type="predicted"/>
<dbReference type="OrthoDB" id="508204at2759"/>
<dbReference type="SUPFAM" id="SSF75615">
    <property type="entry name" value="Siroheme synthase middle domains-like"/>
    <property type="match status" value="1"/>
</dbReference>
<feature type="region of interest" description="Disordered" evidence="1">
    <location>
        <begin position="79"/>
        <end position="117"/>
    </location>
</feature>
<organism evidence="2 3">
    <name type="scientific">Pisolithus microcarpus 441</name>
    <dbReference type="NCBI Taxonomy" id="765257"/>
    <lineage>
        <taxon>Eukaryota</taxon>
        <taxon>Fungi</taxon>
        <taxon>Dikarya</taxon>
        <taxon>Basidiomycota</taxon>
        <taxon>Agaricomycotina</taxon>
        <taxon>Agaricomycetes</taxon>
        <taxon>Agaricomycetidae</taxon>
        <taxon>Boletales</taxon>
        <taxon>Sclerodermatineae</taxon>
        <taxon>Pisolithaceae</taxon>
        <taxon>Pisolithus</taxon>
    </lineage>
</organism>
<reference evidence="3" key="2">
    <citation type="submission" date="2015-01" db="EMBL/GenBank/DDBJ databases">
        <title>Evolutionary Origins and Diversification of the Mycorrhizal Mutualists.</title>
        <authorList>
            <consortium name="DOE Joint Genome Institute"/>
            <consortium name="Mycorrhizal Genomics Consortium"/>
            <person name="Kohler A."/>
            <person name="Kuo A."/>
            <person name="Nagy L.G."/>
            <person name="Floudas D."/>
            <person name="Copeland A."/>
            <person name="Barry K.W."/>
            <person name="Cichocki N."/>
            <person name="Veneault-Fourrey C."/>
            <person name="LaButti K."/>
            <person name="Lindquist E.A."/>
            <person name="Lipzen A."/>
            <person name="Lundell T."/>
            <person name="Morin E."/>
            <person name="Murat C."/>
            <person name="Riley R."/>
            <person name="Ohm R."/>
            <person name="Sun H."/>
            <person name="Tunlid A."/>
            <person name="Henrissat B."/>
            <person name="Grigoriev I.V."/>
            <person name="Hibbett D.S."/>
            <person name="Martin F."/>
        </authorList>
    </citation>
    <scope>NUCLEOTIDE SEQUENCE [LARGE SCALE GENOMIC DNA]</scope>
    <source>
        <strain evidence="3">441</strain>
    </source>
</reference>
<protein>
    <submittedName>
        <fullName evidence="2">Uncharacterized protein</fullName>
    </submittedName>
</protein>